<dbReference type="InterPro" id="IPR058982">
    <property type="entry name" value="Beta-barrel_AprE"/>
</dbReference>
<dbReference type="PANTHER" id="PTHR30386">
    <property type="entry name" value="MEMBRANE FUSION SUBUNIT OF EMRAB-TOLC MULTIDRUG EFFLUX PUMP"/>
    <property type="match status" value="1"/>
</dbReference>
<dbReference type="Pfam" id="PF26002">
    <property type="entry name" value="Beta-barrel_AprE"/>
    <property type="match status" value="1"/>
</dbReference>
<keyword evidence="2" id="KW-0472">Membrane</keyword>
<proteinExistence type="predicted"/>
<feature type="coiled-coil region" evidence="1">
    <location>
        <begin position="123"/>
        <end position="157"/>
    </location>
</feature>
<evidence type="ECO:0000313" key="4">
    <source>
        <dbReference type="EMBL" id="WOE67423.1"/>
    </source>
</evidence>
<feature type="domain" description="AprE-like beta-barrel" evidence="3">
    <location>
        <begin position="286"/>
        <end position="375"/>
    </location>
</feature>
<organism evidence="4 5">
    <name type="scientific">Aeromonas allosaccharophila</name>
    <dbReference type="NCBI Taxonomy" id="656"/>
    <lineage>
        <taxon>Bacteria</taxon>
        <taxon>Pseudomonadati</taxon>
        <taxon>Pseudomonadota</taxon>
        <taxon>Gammaproteobacteria</taxon>
        <taxon>Aeromonadales</taxon>
        <taxon>Aeromonadaceae</taxon>
        <taxon>Aeromonas</taxon>
    </lineage>
</organism>
<accession>A0ABZ0FCU8</accession>
<dbReference type="InterPro" id="IPR050739">
    <property type="entry name" value="MFP"/>
</dbReference>
<sequence length="396" mass="45219">MGKPALKFPLPITLVSYTSLLILLLFFVFIYLGSYTRRVQARGIVAPQGDVIRIYSNHNGLIDKVHVHDGMFVKKGDVLFTIVNEKVNNDMYVEKEKINIIKKRIRLTQESLNNHDLLLMSGIDSLKNQLDASKKELDDIEHELNLLTDKLNITSENYKKNERLFSLNVIAASQVSKEKLHLIEVNIDKNEVITRKNKVSRNIKDIKQKLLELPIKSKKDKLEIERELLDLQTQLIDIESDRVNQITSPIDGVISSINSLPGKNISLNHLMAVLSPKNAIMDGVLYIPNKAIGFIKKGDSVKIRFDAFPYQKFGFIHGHVEHVSLGALLPSEIPEITKNTDMLYGVRLRLEKNSMTAYGREVPLKASMTFEADIMLERRKLYEWVLEPLYTITGKM</sequence>
<evidence type="ECO:0000313" key="5">
    <source>
        <dbReference type="Proteomes" id="UP001302667"/>
    </source>
</evidence>
<dbReference type="PANTHER" id="PTHR30386:SF28">
    <property type="entry name" value="EXPORTED PROTEIN"/>
    <property type="match status" value="1"/>
</dbReference>
<reference evidence="4 5" key="1">
    <citation type="submission" date="2023-10" db="EMBL/GenBank/DDBJ databases">
        <title>Genome analysis of psychrotrophic aerobic bacterium Aeromonas allosaccharophila BIM B-1809 isolated from infected fish.</title>
        <authorList>
            <person name="Leanovich S.I."/>
            <person name="Sidarenka A.V."/>
            <person name="Akhremchuk A.E."/>
            <person name="Sikolenko M.A."/>
            <person name="Valentovich L.N."/>
        </authorList>
    </citation>
    <scope>NUCLEOTIDE SEQUENCE [LARGE SCALE GENOMIC DNA]</scope>
    <source>
        <strain evidence="4 5">BIM B-1809</strain>
    </source>
</reference>
<evidence type="ECO:0000256" key="2">
    <source>
        <dbReference type="SAM" id="Phobius"/>
    </source>
</evidence>
<gene>
    <name evidence="4" type="ORF">RY972_04880</name>
</gene>
<dbReference type="Gene3D" id="2.40.50.100">
    <property type="match status" value="1"/>
</dbReference>
<keyword evidence="2" id="KW-0812">Transmembrane</keyword>
<dbReference type="PRINTS" id="PR01490">
    <property type="entry name" value="RTXTOXIND"/>
</dbReference>
<dbReference type="RefSeq" id="WP_317103549.1">
    <property type="nucleotide sequence ID" value="NZ_CP136584.1"/>
</dbReference>
<feature type="transmembrane region" description="Helical" evidence="2">
    <location>
        <begin position="12"/>
        <end position="32"/>
    </location>
</feature>
<keyword evidence="2" id="KW-1133">Transmembrane helix</keyword>
<dbReference type="EMBL" id="CP136584">
    <property type="protein sequence ID" value="WOE67423.1"/>
    <property type="molecule type" value="Genomic_DNA"/>
</dbReference>
<name>A0ABZ0FCU8_9GAMM</name>
<keyword evidence="5" id="KW-1185">Reference proteome</keyword>
<dbReference type="Gene3D" id="2.40.30.170">
    <property type="match status" value="1"/>
</dbReference>
<keyword evidence="1" id="KW-0175">Coiled coil</keyword>
<dbReference type="Proteomes" id="UP001302667">
    <property type="component" value="Chromosome"/>
</dbReference>
<evidence type="ECO:0000259" key="3">
    <source>
        <dbReference type="Pfam" id="PF26002"/>
    </source>
</evidence>
<protein>
    <submittedName>
        <fullName evidence="4">HlyD family efflux transporter periplasmic adaptor subunit</fullName>
    </submittedName>
</protein>
<evidence type="ECO:0000256" key="1">
    <source>
        <dbReference type="SAM" id="Coils"/>
    </source>
</evidence>